<evidence type="ECO:0000313" key="3">
    <source>
        <dbReference type="Proteomes" id="UP000509594"/>
    </source>
</evidence>
<dbReference type="Proteomes" id="UP000509594">
    <property type="component" value="Chromosome"/>
</dbReference>
<dbReference type="EMBL" id="CP058215">
    <property type="protein sequence ID" value="QLC51356.1"/>
    <property type="molecule type" value="Genomic_DNA"/>
</dbReference>
<accession>A0A7D5EGX5</accession>
<sequence length="160" mass="18208">MIIPMVCGDSGGSEQNRSDEVILCPVCQKEGNHVRNVTVRHLVKKELAGKAGQCDYRICMNEKCDVAYYSEDLSIIFEKEDLKVPLWYKEDASPRYACYCSRITEEDVIRAVREQKITEMNAIRKHYDPEAKCQCNVKNPTGKCCTNAFNSFIKKAPDGE</sequence>
<gene>
    <name evidence="2" type="ORF">HWN40_11990</name>
</gene>
<proteinExistence type="predicted"/>
<dbReference type="InterPro" id="IPR040890">
    <property type="entry name" value="Znf_CopZ"/>
</dbReference>
<evidence type="ECO:0000313" key="2">
    <source>
        <dbReference type="EMBL" id="QLC51356.1"/>
    </source>
</evidence>
<dbReference type="OrthoDB" id="141952at2157"/>
<evidence type="ECO:0000259" key="1">
    <source>
        <dbReference type="Pfam" id="PF18423"/>
    </source>
</evidence>
<dbReference type="AlphaFoldDB" id="A0A7D5EGX5"/>
<dbReference type="CDD" id="cd10141">
    <property type="entry name" value="CopZ-like_Fer2_BFD-like"/>
    <property type="match status" value="1"/>
</dbReference>
<dbReference type="Gene3D" id="1.10.10.1100">
    <property type="entry name" value="BFD-like [2Fe-2S]-binding domain"/>
    <property type="match status" value="1"/>
</dbReference>
<feature type="domain" description="CopZ zinc binding" evidence="1">
    <location>
        <begin position="23"/>
        <end position="83"/>
    </location>
</feature>
<name>A0A7D5EGX5_9EURY</name>
<dbReference type="Gene3D" id="2.20.25.270">
    <property type="match status" value="1"/>
</dbReference>
<keyword evidence="3" id="KW-1185">Reference proteome</keyword>
<protein>
    <submittedName>
        <fullName evidence="2">Copper chaperone Copz family protein</fullName>
    </submittedName>
</protein>
<organism evidence="2 3">
    <name type="scientific">Methanolobus zinderi</name>
    <dbReference type="NCBI Taxonomy" id="536044"/>
    <lineage>
        <taxon>Archaea</taxon>
        <taxon>Methanobacteriati</taxon>
        <taxon>Methanobacteriota</taxon>
        <taxon>Stenosarchaea group</taxon>
        <taxon>Methanomicrobia</taxon>
        <taxon>Methanosarcinales</taxon>
        <taxon>Methanosarcinaceae</taxon>
        <taxon>Methanolobus</taxon>
    </lineage>
</organism>
<dbReference type="KEGG" id="mzi:HWN40_11990"/>
<dbReference type="Pfam" id="PF18423">
    <property type="entry name" value="zf_CopZ"/>
    <property type="match status" value="1"/>
</dbReference>
<dbReference type="InterPro" id="IPR041854">
    <property type="entry name" value="BFD-like_2Fe2S-bd_dom_sf"/>
</dbReference>
<reference evidence="2 3" key="1">
    <citation type="submission" date="2020-06" db="EMBL/GenBank/DDBJ databases">
        <title>Methanolobus halotolerans sp. nov., isolated from a saline lake Tus in Siberia.</title>
        <authorList>
            <person name="Shen Y."/>
            <person name="Chen S.-C."/>
            <person name="Lai M.-C."/>
            <person name="Huang H.-H."/>
            <person name="Chiu H.-H."/>
            <person name="Tang S.-L."/>
            <person name="Rogozin D.Y."/>
            <person name="Degermendzhy A.G."/>
        </authorList>
    </citation>
    <scope>NUCLEOTIDE SEQUENCE [LARGE SCALE GENOMIC DNA]</scope>
    <source>
        <strain evidence="2 3">DSM 21339</strain>
    </source>
</reference>